<proteinExistence type="predicted"/>
<protein>
    <submittedName>
        <fullName evidence="1">tRNA pseudouridine(38-40) synthase TruA</fullName>
        <ecNumber evidence="1">5.4.99.12</ecNumber>
    </submittedName>
</protein>
<sequence length="250" mass="27731">MKRVKLIVAYEGTNYCGWQVQPNGITIEEVLNRTLSELLGEEIQVIGASRTDAGVHSLGNVAVFDTQTRIPAEKICYALNQWLPEDIAVQSSCQVEADFHPRRCYSEKTYEYRILNRKIPIPTLRRDTYFYYRALDVENMQKAAAFLVGEHDFRSFCSVRTSAEDTVRKILSCTVTKSQEDIITIRVTGTGFLYNMVRIIAGTLISAGVGEFAPESIPEILQKKDRGAAGPTAPAHGLTMIGINYGGGNG</sequence>
<evidence type="ECO:0000313" key="1">
    <source>
        <dbReference type="EMBL" id="TGY95477.1"/>
    </source>
</evidence>
<keyword evidence="2" id="KW-1185">Reference proteome</keyword>
<gene>
    <name evidence="1" type="primary">truA</name>
    <name evidence="1" type="ORF">E5329_14385</name>
</gene>
<name>A0AC61RUR0_9FIRM</name>
<reference evidence="1" key="1">
    <citation type="submission" date="2019-04" db="EMBL/GenBank/DDBJ databases">
        <title>Microbes associate with the intestines of laboratory mice.</title>
        <authorList>
            <person name="Navarre W."/>
            <person name="Wong E."/>
            <person name="Huang K."/>
            <person name="Tropini C."/>
            <person name="Ng K."/>
            <person name="Yu B."/>
        </authorList>
    </citation>
    <scope>NUCLEOTIDE SEQUENCE</scope>
    <source>
        <strain evidence="1">NM01_1-7b</strain>
    </source>
</reference>
<dbReference type="Proteomes" id="UP000304953">
    <property type="component" value="Unassembled WGS sequence"/>
</dbReference>
<evidence type="ECO:0000313" key="2">
    <source>
        <dbReference type="Proteomes" id="UP000304953"/>
    </source>
</evidence>
<comment type="caution">
    <text evidence="1">The sequence shown here is derived from an EMBL/GenBank/DDBJ whole genome shotgun (WGS) entry which is preliminary data.</text>
</comment>
<dbReference type="EMBL" id="SRYA01000028">
    <property type="protein sequence ID" value="TGY95477.1"/>
    <property type="molecule type" value="Genomic_DNA"/>
</dbReference>
<dbReference type="EC" id="5.4.99.12" evidence="1"/>
<organism evidence="1 2">
    <name type="scientific">Petralouisia muris</name>
    <dbReference type="NCBI Taxonomy" id="3032872"/>
    <lineage>
        <taxon>Bacteria</taxon>
        <taxon>Bacillati</taxon>
        <taxon>Bacillota</taxon>
        <taxon>Clostridia</taxon>
        <taxon>Lachnospirales</taxon>
        <taxon>Lachnospiraceae</taxon>
        <taxon>Petralouisia</taxon>
    </lineage>
</organism>
<keyword evidence="1" id="KW-0413">Isomerase</keyword>
<accession>A0AC61RUR0</accession>